<dbReference type="GO" id="GO:0006508">
    <property type="term" value="P:proteolysis"/>
    <property type="evidence" value="ECO:0007669"/>
    <property type="project" value="UniProtKB-KW"/>
</dbReference>
<dbReference type="SUPFAM" id="SSF50156">
    <property type="entry name" value="PDZ domain-like"/>
    <property type="match status" value="1"/>
</dbReference>
<evidence type="ECO:0000256" key="7">
    <source>
        <dbReference type="SAM" id="Phobius"/>
    </source>
</evidence>
<name>A0A6B1D8M6_9CHLR</name>
<keyword evidence="2 5" id="KW-0645">Protease</keyword>
<organism evidence="9">
    <name type="scientific">Caldilineaceae bacterium SB0661_bin_32</name>
    <dbReference type="NCBI Taxonomy" id="2605255"/>
    <lineage>
        <taxon>Bacteria</taxon>
        <taxon>Bacillati</taxon>
        <taxon>Chloroflexota</taxon>
        <taxon>Caldilineae</taxon>
        <taxon>Caldilineales</taxon>
        <taxon>Caldilineaceae</taxon>
    </lineage>
</organism>
<evidence type="ECO:0000259" key="8">
    <source>
        <dbReference type="PROSITE" id="PS50106"/>
    </source>
</evidence>
<dbReference type="EMBL" id="VXMH01000066">
    <property type="protein sequence ID" value="MYC95783.1"/>
    <property type="molecule type" value="Genomic_DNA"/>
</dbReference>
<dbReference type="PANTHER" id="PTHR32060">
    <property type="entry name" value="TAIL-SPECIFIC PROTEASE"/>
    <property type="match status" value="1"/>
</dbReference>
<evidence type="ECO:0000256" key="2">
    <source>
        <dbReference type="ARBA" id="ARBA00022670"/>
    </source>
</evidence>
<comment type="caution">
    <text evidence="9">The sequence shown here is derived from an EMBL/GenBank/DDBJ whole genome shotgun (WGS) entry which is preliminary data.</text>
</comment>
<feature type="domain" description="PDZ" evidence="8">
    <location>
        <begin position="238"/>
        <end position="301"/>
    </location>
</feature>
<dbReference type="Gene3D" id="3.90.226.10">
    <property type="entry name" value="2-enoyl-CoA Hydratase, Chain A, domain 1"/>
    <property type="match status" value="1"/>
</dbReference>
<feature type="region of interest" description="Disordered" evidence="6">
    <location>
        <begin position="1"/>
        <end position="35"/>
    </location>
</feature>
<evidence type="ECO:0000256" key="1">
    <source>
        <dbReference type="ARBA" id="ARBA00009179"/>
    </source>
</evidence>
<dbReference type="GO" id="GO:0008236">
    <property type="term" value="F:serine-type peptidase activity"/>
    <property type="evidence" value="ECO:0007669"/>
    <property type="project" value="UniProtKB-KW"/>
</dbReference>
<dbReference type="InterPro" id="IPR005151">
    <property type="entry name" value="Tail-specific_protease"/>
</dbReference>
<keyword evidence="4 5" id="KW-0720">Serine protease</keyword>
<accession>A0A6B1D8M6</accession>
<keyword evidence="7" id="KW-0472">Membrane</keyword>
<dbReference type="GO" id="GO:0007165">
    <property type="term" value="P:signal transduction"/>
    <property type="evidence" value="ECO:0007669"/>
    <property type="project" value="TreeGrafter"/>
</dbReference>
<feature type="transmembrane region" description="Helical" evidence="7">
    <location>
        <begin position="128"/>
        <end position="153"/>
    </location>
</feature>
<dbReference type="SUPFAM" id="SSF52096">
    <property type="entry name" value="ClpP/crotonase"/>
    <property type="match status" value="1"/>
</dbReference>
<dbReference type="PROSITE" id="PS50106">
    <property type="entry name" value="PDZ"/>
    <property type="match status" value="1"/>
</dbReference>
<dbReference type="NCBIfam" id="TIGR00225">
    <property type="entry name" value="prc"/>
    <property type="match status" value="1"/>
</dbReference>
<keyword evidence="3 5" id="KW-0378">Hydrolase</keyword>
<keyword evidence="7" id="KW-0812">Transmembrane</keyword>
<dbReference type="CDD" id="cd07560">
    <property type="entry name" value="Peptidase_S41_CPP"/>
    <property type="match status" value="1"/>
</dbReference>
<dbReference type="Gene3D" id="2.30.42.10">
    <property type="match status" value="1"/>
</dbReference>
<evidence type="ECO:0000256" key="3">
    <source>
        <dbReference type="ARBA" id="ARBA00022801"/>
    </source>
</evidence>
<keyword evidence="7" id="KW-1133">Transmembrane helix</keyword>
<dbReference type="Pfam" id="PF17820">
    <property type="entry name" value="PDZ_6"/>
    <property type="match status" value="1"/>
</dbReference>
<dbReference type="SMART" id="SM00245">
    <property type="entry name" value="TSPc"/>
    <property type="match status" value="1"/>
</dbReference>
<dbReference type="InterPro" id="IPR041489">
    <property type="entry name" value="PDZ_6"/>
</dbReference>
<dbReference type="GO" id="GO:0004175">
    <property type="term" value="F:endopeptidase activity"/>
    <property type="evidence" value="ECO:0007669"/>
    <property type="project" value="TreeGrafter"/>
</dbReference>
<proteinExistence type="inferred from homology"/>
<comment type="similarity">
    <text evidence="1 5">Belongs to the peptidase S41A family.</text>
</comment>
<evidence type="ECO:0000256" key="5">
    <source>
        <dbReference type="RuleBase" id="RU004404"/>
    </source>
</evidence>
<dbReference type="AlphaFoldDB" id="A0A6B1D8M6"/>
<dbReference type="Gene3D" id="3.30.750.44">
    <property type="match status" value="1"/>
</dbReference>
<dbReference type="InterPro" id="IPR001478">
    <property type="entry name" value="PDZ"/>
</dbReference>
<evidence type="ECO:0000313" key="9">
    <source>
        <dbReference type="EMBL" id="MYC95783.1"/>
    </source>
</evidence>
<protein>
    <submittedName>
        <fullName evidence="9">S41 family peptidase</fullName>
    </submittedName>
</protein>
<reference evidence="9" key="1">
    <citation type="submission" date="2019-09" db="EMBL/GenBank/DDBJ databases">
        <title>Characterisation of the sponge microbiome using genome-centric metagenomics.</title>
        <authorList>
            <person name="Engelberts J.P."/>
            <person name="Robbins S.J."/>
            <person name="De Goeij J.M."/>
            <person name="Aranda M."/>
            <person name="Bell S.C."/>
            <person name="Webster N.S."/>
        </authorList>
    </citation>
    <scope>NUCLEOTIDE SEQUENCE</scope>
    <source>
        <strain evidence="9">SB0661_bin_32</strain>
    </source>
</reference>
<evidence type="ECO:0000256" key="6">
    <source>
        <dbReference type="SAM" id="MobiDB-lite"/>
    </source>
</evidence>
<sequence>MQRDPRSSRSRIPAPGPSGVTRGQAQGLPLHSGQPPRKLTHLDAIALLWMLGCFSANTPYGRISGSSSVPKRLSGSIHGFVPGDRGRLRHGSSPLSNRLRIHRMSKNVEQTALTRLSLGKRISSRQKLHLTGCAVLLIAALIFTAGSGFGFMVGRLSNDGETAGSTVVAAETDRALAPDDLDIFWEAMELVEEDYYGELPSPNERSYGAIRGVLDTLRDRNTGFLDPDEAGIFMEGIEGSFEGIGAMVEWAEDEGAVRIIEPFKDQPAWNAGIRRGDLIIAINGQDVAELNGLNEAINRIKGPKGTEVHLTVRREGLDDPLEFPVTRDQIDVPVVKTELYGDNDEFAHVALKRFSVDAGEKLRDELENLLTDDIQGLIFDLRGNPGGLLREAIRVTSVFLEDERVLIERFSDGTEEIYNTEGSALVPEDLPMIVLVNKGSASASEIVAGALQDVGRARLVGVTTFGKGSVQLPHTLSDESLLRVTIALWYTPSDRSIDATGLDPDIVVEQTNEQVENEEDPQLDRALELLRTGE</sequence>
<dbReference type="InterPro" id="IPR036034">
    <property type="entry name" value="PDZ_sf"/>
</dbReference>
<dbReference type="PANTHER" id="PTHR32060:SF30">
    <property type="entry name" value="CARBOXY-TERMINAL PROCESSING PROTEASE CTPA"/>
    <property type="match status" value="1"/>
</dbReference>
<dbReference type="SMART" id="SM00228">
    <property type="entry name" value="PDZ"/>
    <property type="match status" value="1"/>
</dbReference>
<dbReference type="FunFam" id="2.30.42.10:FF:000063">
    <property type="entry name" value="Peptidase, S41 family"/>
    <property type="match status" value="1"/>
</dbReference>
<gene>
    <name evidence="9" type="ORF">F4X14_12535</name>
</gene>
<evidence type="ECO:0000256" key="4">
    <source>
        <dbReference type="ARBA" id="ARBA00022825"/>
    </source>
</evidence>
<dbReference type="InterPro" id="IPR029045">
    <property type="entry name" value="ClpP/crotonase-like_dom_sf"/>
</dbReference>
<dbReference type="GO" id="GO:0030288">
    <property type="term" value="C:outer membrane-bounded periplasmic space"/>
    <property type="evidence" value="ECO:0007669"/>
    <property type="project" value="TreeGrafter"/>
</dbReference>
<dbReference type="CDD" id="cd06782">
    <property type="entry name" value="cpPDZ_CPP-like"/>
    <property type="match status" value="1"/>
</dbReference>
<dbReference type="InterPro" id="IPR004447">
    <property type="entry name" value="Peptidase_S41A"/>
</dbReference>
<dbReference type="Pfam" id="PF03572">
    <property type="entry name" value="Peptidase_S41"/>
    <property type="match status" value="1"/>
</dbReference>